<sequence>MQNTEKDYSKLHRGLVLKYFWQEMRHYKVSFFAVIILTIISSALDILVPLQYLKLWNVLSTNNFAIVPVAKSIILFILLLNFFRWAFRRISGFSLAYFEARTIAGLRKQAFSYLIGHSYSFFANNFTGSLTQRINKYARAFEQITDRIMSDGLPLFVRGIGTIIAIYTLLPKYSLILGIFCVVFLLTAFIYIRLKLKYDVIASEADSKTTGALSDSIGNHSSIQLFTGHEYEKELIGGVVEEQRKKKVFNWYLWEGLSSLESFYSFLIEFIIFWIVLGDWKLGLITLPVIVLLQNYLIRLIENLWSFGSLVRAYYENFADAQEMAGILSTPYEIIDKSVKAMGNIKGEVVFDNVTYIYENNNLKVLDGFFLTIPSGQKIAIVGSSGAGKTTFMRLLLRLFNLTSGKITIDGIDISKISQKNLREKISFVPQDPILFHRTLMENIRYGRRDATDEEVLIAAHLAHCDEFIDALPHGYETYVGERGVKLSGGERQRVAIARAILKDAPILILDEATSSLDSHSESLIQDALHKLIKGKTTIVIAHRLSTIREMDRIIVIEKGKIIEDGVHNELLKKKDGLYKKLWDLQAGGFKNRI</sequence>
<dbReference type="InterPro" id="IPR003593">
    <property type="entry name" value="AAA+_ATPase"/>
</dbReference>
<keyword evidence="5" id="KW-0067">ATP-binding</keyword>
<dbReference type="GO" id="GO:0005524">
    <property type="term" value="F:ATP binding"/>
    <property type="evidence" value="ECO:0007669"/>
    <property type="project" value="UniProtKB-KW"/>
</dbReference>
<dbReference type="Proteomes" id="UP000034798">
    <property type="component" value="Unassembled WGS sequence"/>
</dbReference>
<feature type="domain" description="ABC transporter" evidence="9">
    <location>
        <begin position="349"/>
        <end position="584"/>
    </location>
</feature>
<dbReference type="PROSITE" id="PS50893">
    <property type="entry name" value="ABC_TRANSPORTER_2"/>
    <property type="match status" value="1"/>
</dbReference>
<dbReference type="GO" id="GO:0016887">
    <property type="term" value="F:ATP hydrolysis activity"/>
    <property type="evidence" value="ECO:0007669"/>
    <property type="project" value="InterPro"/>
</dbReference>
<proteinExistence type="predicted"/>
<evidence type="ECO:0000256" key="4">
    <source>
        <dbReference type="ARBA" id="ARBA00022741"/>
    </source>
</evidence>
<accession>A0A0G0D575</accession>
<evidence type="ECO:0000313" key="12">
    <source>
        <dbReference type="Proteomes" id="UP000034798"/>
    </source>
</evidence>
<dbReference type="GO" id="GO:0005886">
    <property type="term" value="C:plasma membrane"/>
    <property type="evidence" value="ECO:0007669"/>
    <property type="project" value="UniProtKB-SubCell"/>
</dbReference>
<dbReference type="FunFam" id="3.40.50.300:FF:000287">
    <property type="entry name" value="Multidrug ABC transporter ATP-binding protein"/>
    <property type="match status" value="1"/>
</dbReference>
<dbReference type="InterPro" id="IPR027417">
    <property type="entry name" value="P-loop_NTPase"/>
</dbReference>
<evidence type="ECO:0000256" key="5">
    <source>
        <dbReference type="ARBA" id="ARBA00022840"/>
    </source>
</evidence>
<evidence type="ECO:0000259" key="9">
    <source>
        <dbReference type="PROSITE" id="PS50893"/>
    </source>
</evidence>
<dbReference type="InterPro" id="IPR003439">
    <property type="entry name" value="ABC_transporter-like_ATP-bd"/>
</dbReference>
<gene>
    <name evidence="11" type="ORF">UR91_C0003G0005</name>
</gene>
<dbReference type="Gene3D" id="3.40.50.300">
    <property type="entry name" value="P-loop containing nucleotide triphosphate hydrolases"/>
    <property type="match status" value="1"/>
</dbReference>
<dbReference type="EMBL" id="LBQZ01000003">
    <property type="protein sequence ID" value="KKP89384.1"/>
    <property type="molecule type" value="Genomic_DNA"/>
</dbReference>
<dbReference type="Pfam" id="PF00005">
    <property type="entry name" value="ABC_tran"/>
    <property type="match status" value="1"/>
</dbReference>
<dbReference type="SUPFAM" id="SSF90123">
    <property type="entry name" value="ABC transporter transmembrane region"/>
    <property type="match status" value="1"/>
</dbReference>
<organism evidence="11 12">
    <name type="scientific">Candidatus Nomurabacteria bacterium GW2011_GWC2_35_8</name>
    <dbReference type="NCBI Taxonomy" id="1618752"/>
    <lineage>
        <taxon>Bacteria</taxon>
        <taxon>Candidatus Nomuraibacteriota</taxon>
    </lineage>
</organism>
<dbReference type="InterPro" id="IPR011527">
    <property type="entry name" value="ABC1_TM_dom"/>
</dbReference>
<feature type="transmembrane region" description="Helical" evidence="8">
    <location>
        <begin position="64"/>
        <end position="83"/>
    </location>
</feature>
<dbReference type="InterPro" id="IPR036640">
    <property type="entry name" value="ABC1_TM_sf"/>
</dbReference>
<evidence type="ECO:0000256" key="6">
    <source>
        <dbReference type="ARBA" id="ARBA00022989"/>
    </source>
</evidence>
<feature type="transmembrane region" description="Helical" evidence="8">
    <location>
        <begin position="29"/>
        <end position="52"/>
    </location>
</feature>
<dbReference type="Gene3D" id="1.20.1560.10">
    <property type="entry name" value="ABC transporter type 1, transmembrane domain"/>
    <property type="match status" value="1"/>
</dbReference>
<evidence type="ECO:0000256" key="3">
    <source>
        <dbReference type="ARBA" id="ARBA00022692"/>
    </source>
</evidence>
<dbReference type="SMART" id="SM00382">
    <property type="entry name" value="AAA"/>
    <property type="match status" value="1"/>
</dbReference>
<dbReference type="SUPFAM" id="SSF52540">
    <property type="entry name" value="P-loop containing nucleoside triphosphate hydrolases"/>
    <property type="match status" value="1"/>
</dbReference>
<comment type="caution">
    <text evidence="11">The sequence shown here is derived from an EMBL/GenBank/DDBJ whole genome shotgun (WGS) entry which is preliminary data.</text>
</comment>
<name>A0A0G0D575_9BACT</name>
<dbReference type="PANTHER" id="PTHR43394">
    <property type="entry name" value="ATP-DEPENDENT PERMEASE MDL1, MITOCHONDRIAL"/>
    <property type="match status" value="1"/>
</dbReference>
<keyword evidence="4" id="KW-0547">Nucleotide-binding</keyword>
<evidence type="ECO:0000256" key="7">
    <source>
        <dbReference type="ARBA" id="ARBA00023136"/>
    </source>
</evidence>
<dbReference type="Pfam" id="PF00664">
    <property type="entry name" value="ABC_membrane"/>
    <property type="match status" value="1"/>
</dbReference>
<dbReference type="PROSITE" id="PS00211">
    <property type="entry name" value="ABC_TRANSPORTER_1"/>
    <property type="match status" value="1"/>
</dbReference>
<comment type="subcellular location">
    <subcellularLocation>
        <location evidence="1">Cell membrane</location>
        <topology evidence="1">Multi-pass membrane protein</topology>
    </subcellularLocation>
</comment>
<dbReference type="PROSITE" id="PS50929">
    <property type="entry name" value="ABC_TM1F"/>
    <property type="match status" value="1"/>
</dbReference>
<evidence type="ECO:0000256" key="8">
    <source>
        <dbReference type="SAM" id="Phobius"/>
    </source>
</evidence>
<dbReference type="InterPro" id="IPR039421">
    <property type="entry name" value="Type_1_exporter"/>
</dbReference>
<dbReference type="PANTHER" id="PTHR43394:SF1">
    <property type="entry name" value="ATP-BINDING CASSETTE SUB-FAMILY B MEMBER 10, MITOCHONDRIAL"/>
    <property type="match status" value="1"/>
</dbReference>
<feature type="transmembrane region" description="Helical" evidence="8">
    <location>
        <begin position="153"/>
        <end position="170"/>
    </location>
</feature>
<evidence type="ECO:0000313" key="11">
    <source>
        <dbReference type="EMBL" id="KKP89384.1"/>
    </source>
</evidence>
<keyword evidence="2" id="KW-0813">Transport</keyword>
<keyword evidence="3 8" id="KW-0812">Transmembrane</keyword>
<feature type="transmembrane region" description="Helical" evidence="8">
    <location>
        <begin position="176"/>
        <end position="194"/>
    </location>
</feature>
<evidence type="ECO:0000256" key="1">
    <source>
        <dbReference type="ARBA" id="ARBA00004651"/>
    </source>
</evidence>
<keyword evidence="7 8" id="KW-0472">Membrane</keyword>
<evidence type="ECO:0000259" key="10">
    <source>
        <dbReference type="PROSITE" id="PS50929"/>
    </source>
</evidence>
<feature type="domain" description="ABC transmembrane type-1" evidence="10">
    <location>
        <begin position="32"/>
        <end position="316"/>
    </location>
</feature>
<evidence type="ECO:0000256" key="2">
    <source>
        <dbReference type="ARBA" id="ARBA00022448"/>
    </source>
</evidence>
<dbReference type="AlphaFoldDB" id="A0A0G0D575"/>
<keyword evidence="6 8" id="KW-1133">Transmembrane helix</keyword>
<dbReference type="GO" id="GO:0015421">
    <property type="term" value="F:ABC-type oligopeptide transporter activity"/>
    <property type="evidence" value="ECO:0007669"/>
    <property type="project" value="TreeGrafter"/>
</dbReference>
<reference evidence="11 12" key="1">
    <citation type="journal article" date="2015" name="Nature">
        <title>rRNA introns, odd ribosomes, and small enigmatic genomes across a large radiation of phyla.</title>
        <authorList>
            <person name="Brown C.T."/>
            <person name="Hug L.A."/>
            <person name="Thomas B.C."/>
            <person name="Sharon I."/>
            <person name="Castelle C.J."/>
            <person name="Singh A."/>
            <person name="Wilkins M.J."/>
            <person name="Williams K.H."/>
            <person name="Banfield J.F."/>
        </authorList>
    </citation>
    <scope>NUCLEOTIDE SEQUENCE [LARGE SCALE GENOMIC DNA]</scope>
</reference>
<protein>
    <submittedName>
        <fullName evidence="11">ABC transporter-related protein</fullName>
    </submittedName>
</protein>
<dbReference type="InterPro" id="IPR017871">
    <property type="entry name" value="ABC_transporter-like_CS"/>
</dbReference>